<dbReference type="OrthoDB" id="10037631at2759"/>
<sequence length="187" mass="21381">MQMLRLEGTQPAASDNESVTSIEYHKPNNSTIDLKADVHRKNSSESSIEDSVMSTKPTEPVATTKSDLCVAQNSEVPGPSKPRSSNTRRSRCGHKREYRSAKARRLRGNTIEELSIEECPRSSKTEDSVTVNIDHEGPFAKVSRRYYECPHRRGWNNKDFFKEWLYMDCYEAAREPYQSEVCTSIKL</sequence>
<feature type="compositionally biased region" description="Low complexity" evidence="1">
    <location>
        <begin position="44"/>
        <end position="54"/>
    </location>
</feature>
<dbReference type="EMBL" id="BGZK01000620">
    <property type="protein sequence ID" value="GBP53301.1"/>
    <property type="molecule type" value="Genomic_DNA"/>
</dbReference>
<feature type="compositionally biased region" description="Polar residues" evidence="1">
    <location>
        <begin position="55"/>
        <end position="75"/>
    </location>
</feature>
<accession>A0A4C1WPT6</accession>
<evidence type="ECO:0000313" key="3">
    <source>
        <dbReference type="Proteomes" id="UP000299102"/>
    </source>
</evidence>
<evidence type="ECO:0000313" key="2">
    <source>
        <dbReference type="EMBL" id="GBP53301.1"/>
    </source>
</evidence>
<feature type="compositionally biased region" description="Polar residues" evidence="1">
    <location>
        <begin position="11"/>
        <end position="32"/>
    </location>
</feature>
<organism evidence="2 3">
    <name type="scientific">Eumeta variegata</name>
    <name type="common">Bagworm moth</name>
    <name type="synonym">Eumeta japonica</name>
    <dbReference type="NCBI Taxonomy" id="151549"/>
    <lineage>
        <taxon>Eukaryota</taxon>
        <taxon>Metazoa</taxon>
        <taxon>Ecdysozoa</taxon>
        <taxon>Arthropoda</taxon>
        <taxon>Hexapoda</taxon>
        <taxon>Insecta</taxon>
        <taxon>Pterygota</taxon>
        <taxon>Neoptera</taxon>
        <taxon>Endopterygota</taxon>
        <taxon>Lepidoptera</taxon>
        <taxon>Glossata</taxon>
        <taxon>Ditrysia</taxon>
        <taxon>Tineoidea</taxon>
        <taxon>Psychidae</taxon>
        <taxon>Oiketicinae</taxon>
        <taxon>Eumeta</taxon>
    </lineage>
</organism>
<comment type="caution">
    <text evidence="2">The sequence shown here is derived from an EMBL/GenBank/DDBJ whole genome shotgun (WGS) entry which is preliminary data.</text>
</comment>
<keyword evidence="3" id="KW-1185">Reference proteome</keyword>
<reference evidence="2 3" key="1">
    <citation type="journal article" date="2019" name="Commun. Biol.">
        <title>The bagworm genome reveals a unique fibroin gene that provides high tensile strength.</title>
        <authorList>
            <person name="Kono N."/>
            <person name="Nakamura H."/>
            <person name="Ohtoshi R."/>
            <person name="Tomita M."/>
            <person name="Numata K."/>
            <person name="Arakawa K."/>
        </authorList>
    </citation>
    <scope>NUCLEOTIDE SEQUENCE [LARGE SCALE GENOMIC DNA]</scope>
</reference>
<name>A0A4C1WPT6_EUMVA</name>
<proteinExistence type="predicted"/>
<gene>
    <name evidence="2" type="ORF">EVAR_44302_1</name>
</gene>
<feature type="compositionally biased region" description="Basic residues" evidence="1">
    <location>
        <begin position="86"/>
        <end position="101"/>
    </location>
</feature>
<feature type="region of interest" description="Disordered" evidence="1">
    <location>
        <begin position="1"/>
        <end position="101"/>
    </location>
</feature>
<dbReference type="AlphaFoldDB" id="A0A4C1WPT6"/>
<evidence type="ECO:0000256" key="1">
    <source>
        <dbReference type="SAM" id="MobiDB-lite"/>
    </source>
</evidence>
<protein>
    <submittedName>
        <fullName evidence="2">Uncharacterized protein</fullName>
    </submittedName>
</protein>
<feature type="compositionally biased region" description="Basic and acidic residues" evidence="1">
    <location>
        <begin position="34"/>
        <end position="43"/>
    </location>
</feature>
<dbReference type="Proteomes" id="UP000299102">
    <property type="component" value="Unassembled WGS sequence"/>
</dbReference>